<sequence length="74" mass="8623">MAAKQPELIGYKSICALADAPLNTVYMWAKRGMLPKPKMHVNGRQPMFDLEEIETWLRDTGRHRDQKKQIKEVI</sequence>
<dbReference type="InterPro" id="IPR036388">
    <property type="entry name" value="WH-like_DNA-bd_sf"/>
</dbReference>
<evidence type="ECO:0000256" key="1">
    <source>
        <dbReference type="ARBA" id="ARBA00004192"/>
    </source>
</evidence>
<dbReference type="RefSeq" id="YP_010675501.1">
    <property type="nucleotide sequence ID" value="NC_071004.1"/>
</dbReference>
<accession>A0AAE7F8G8</accession>
<protein>
    <submittedName>
        <fullName evidence="3">Helix-turn-helix DNA binding domain protein</fullName>
    </submittedName>
</protein>
<dbReference type="KEGG" id="vg:77951828"/>
<keyword evidence="4" id="KW-1185">Reference proteome</keyword>
<dbReference type="GeneID" id="77951828"/>
<reference evidence="3" key="1">
    <citation type="submission" date="2020-05" db="EMBL/GenBank/DDBJ databases">
        <authorList>
            <person name="Conneilly E.M."/>
            <person name="Corace M.L."/>
            <person name="Daly D."/>
            <person name="Dejene M.A."/>
            <person name="Deng Y."/>
            <person name="Kelly J.M."/>
            <person name="Masiello C.S."/>
            <person name="McDonough D."/>
            <person name="Musser E."/>
            <person name="Pecorale A.L."/>
            <person name="Ray R.F."/>
            <person name="Regan I.M."/>
            <person name="Shedd N.A."/>
            <person name="Tatone J.R."/>
            <person name="Tocci C.W."/>
            <person name="Zarate C.M."/>
            <person name="Whitefleet-Smith J.L."/>
            <person name="Garlena R.A."/>
            <person name="Russell D.A."/>
            <person name="Pope W.H."/>
            <person name="Jacobs-Sera D."/>
            <person name="Hatfull G.F."/>
        </authorList>
    </citation>
    <scope>NUCLEOTIDE SEQUENCE</scope>
</reference>
<dbReference type="Gene3D" id="1.10.10.10">
    <property type="entry name" value="Winged helix-like DNA-binding domain superfamily/Winged helix DNA-binding domain"/>
    <property type="match status" value="1"/>
</dbReference>
<proteinExistence type="predicted"/>
<evidence type="ECO:0000256" key="2">
    <source>
        <dbReference type="ARBA" id="ARBA00023200"/>
    </source>
</evidence>
<keyword evidence="2" id="KW-1035">Host cytoplasm</keyword>
<dbReference type="Proteomes" id="UP000821895">
    <property type="component" value="Segment"/>
</dbReference>
<dbReference type="GO" id="GO:0030430">
    <property type="term" value="C:host cell cytoplasm"/>
    <property type="evidence" value="ECO:0007669"/>
    <property type="project" value="UniProtKB-SubCell"/>
</dbReference>
<organism evidence="3 4">
    <name type="scientific">Gordonia phage Clawz</name>
    <dbReference type="NCBI Taxonomy" id="2743910"/>
    <lineage>
        <taxon>Viruses</taxon>
        <taxon>Duplodnaviria</taxon>
        <taxon>Heunggongvirae</taxon>
        <taxon>Uroviricota</taxon>
        <taxon>Caudoviricetes</taxon>
        <taxon>Clawzvirus</taxon>
        <taxon>Clawzvirus clawz</taxon>
    </lineage>
</organism>
<dbReference type="SUPFAM" id="SSF46955">
    <property type="entry name" value="Putative DNA-binding domain"/>
    <property type="match status" value="1"/>
</dbReference>
<dbReference type="InterPro" id="IPR009061">
    <property type="entry name" value="DNA-bd_dom_put_sf"/>
</dbReference>
<dbReference type="EMBL" id="MT498058">
    <property type="protein sequence ID" value="QKY79984.1"/>
    <property type="molecule type" value="Genomic_DNA"/>
</dbReference>
<evidence type="ECO:0000313" key="3">
    <source>
        <dbReference type="EMBL" id="QKY79984.1"/>
    </source>
</evidence>
<comment type="subcellular location">
    <subcellularLocation>
        <location evidence="1">Host cytoplasm</location>
    </subcellularLocation>
</comment>
<gene>
    <name evidence="3" type="primary">72</name>
    <name evidence="3" type="ORF">SEA_CLAWZ_72</name>
</gene>
<evidence type="ECO:0000313" key="4">
    <source>
        <dbReference type="Proteomes" id="UP000821895"/>
    </source>
</evidence>
<name>A0AAE7F8G8_9CAUD</name>